<evidence type="ECO:0000313" key="1">
    <source>
        <dbReference type="EMBL" id="EFV03789.1"/>
    </source>
</evidence>
<protein>
    <submittedName>
        <fullName evidence="1">Uncharacterized protein</fullName>
    </submittedName>
</protein>
<dbReference type="Proteomes" id="UP000003874">
    <property type="component" value="Unassembled WGS sequence"/>
</dbReference>
<sequence length="47" mass="5543">MGYIEFIWLIINLYSYSHLLQTMSYKAMLHLTIPPLLGQEMAHLFCP</sequence>
<dbReference type="HOGENOM" id="CLU_3171754_0_0_10"/>
<evidence type="ECO:0000313" key="2">
    <source>
        <dbReference type="Proteomes" id="UP000003874"/>
    </source>
</evidence>
<dbReference type="AlphaFoldDB" id="E6MRF3"/>
<comment type="caution">
    <text evidence="1">The sequence shown here is derived from an EMBL/GenBank/DDBJ whole genome shotgun (WGS) entry which is preliminary data.</text>
</comment>
<name>E6MRF3_9BACT</name>
<keyword evidence="2" id="KW-1185">Reference proteome</keyword>
<dbReference type="EMBL" id="AEQO01000165">
    <property type="protein sequence ID" value="EFV03789.1"/>
    <property type="molecule type" value="Genomic_DNA"/>
</dbReference>
<organism evidence="1 2">
    <name type="scientific">Segatella salivae DSM 15606</name>
    <dbReference type="NCBI Taxonomy" id="888832"/>
    <lineage>
        <taxon>Bacteria</taxon>
        <taxon>Pseudomonadati</taxon>
        <taxon>Bacteroidota</taxon>
        <taxon>Bacteroidia</taxon>
        <taxon>Bacteroidales</taxon>
        <taxon>Prevotellaceae</taxon>
        <taxon>Segatella</taxon>
    </lineage>
</organism>
<gene>
    <name evidence="1" type="ORF">HMPREF9420_2071</name>
</gene>
<reference evidence="1 2" key="1">
    <citation type="submission" date="2010-12" db="EMBL/GenBank/DDBJ databases">
        <authorList>
            <person name="Muzny D."/>
            <person name="Qin X."/>
            <person name="Deng J."/>
            <person name="Jiang H."/>
            <person name="Liu Y."/>
            <person name="Qu J."/>
            <person name="Song X.-Z."/>
            <person name="Zhang L."/>
            <person name="Thornton R."/>
            <person name="Coyle M."/>
            <person name="Francisco L."/>
            <person name="Jackson L."/>
            <person name="Javaid M."/>
            <person name="Korchina V."/>
            <person name="Kovar C."/>
            <person name="Mata R."/>
            <person name="Mathew T."/>
            <person name="Ngo R."/>
            <person name="Nguyen L."/>
            <person name="Nguyen N."/>
            <person name="Okwuonu G."/>
            <person name="Ongeri F."/>
            <person name="Pham C."/>
            <person name="Simmons D."/>
            <person name="Wilczek-Boney K."/>
            <person name="Hale W."/>
            <person name="Jakkamsetti A."/>
            <person name="Pham P."/>
            <person name="Ruth R."/>
            <person name="San Lucas F."/>
            <person name="Warren J."/>
            <person name="Zhang J."/>
            <person name="Zhao Z."/>
            <person name="Zhou C."/>
            <person name="Zhu D."/>
            <person name="Lee S."/>
            <person name="Bess C."/>
            <person name="Blankenburg K."/>
            <person name="Forbes L."/>
            <person name="Fu Q."/>
            <person name="Gubbala S."/>
            <person name="Hirani K."/>
            <person name="Jayaseelan J.C."/>
            <person name="Lara F."/>
            <person name="Munidasa M."/>
            <person name="Palculict T."/>
            <person name="Patil S."/>
            <person name="Pu L.-L."/>
            <person name="Saada N."/>
            <person name="Tang L."/>
            <person name="Weissenberger G."/>
            <person name="Zhu Y."/>
            <person name="Hemphill L."/>
            <person name="Shang Y."/>
            <person name="Youmans B."/>
            <person name="Ayvaz T."/>
            <person name="Ross M."/>
            <person name="Santibanez J."/>
            <person name="Aqrawi P."/>
            <person name="Gross S."/>
            <person name="Joshi V."/>
            <person name="Fowler G."/>
            <person name="Nazareth L."/>
            <person name="Reid J."/>
            <person name="Worley K."/>
            <person name="Petrosino J."/>
            <person name="Highlander S."/>
            <person name="Gibbs R."/>
        </authorList>
    </citation>
    <scope>NUCLEOTIDE SEQUENCE [LARGE SCALE GENOMIC DNA]</scope>
    <source>
        <strain evidence="1 2">DSM 15606</strain>
    </source>
</reference>
<accession>E6MRF3</accession>
<proteinExistence type="predicted"/>